<dbReference type="InterPro" id="IPR013320">
    <property type="entry name" value="ConA-like_dom_sf"/>
</dbReference>
<evidence type="ECO:0000256" key="2">
    <source>
        <dbReference type="ARBA" id="ARBA00023157"/>
    </source>
</evidence>
<evidence type="ECO:0000256" key="1">
    <source>
        <dbReference type="ARBA" id="ARBA00022729"/>
    </source>
</evidence>
<dbReference type="EMBL" id="BAABAS010000026">
    <property type="protein sequence ID" value="GAA4240795.1"/>
    <property type="molecule type" value="Genomic_DNA"/>
</dbReference>
<dbReference type="InterPro" id="IPR042837">
    <property type="entry name" value="PTX3"/>
</dbReference>
<dbReference type="PANTHER" id="PTHR46943:SF1">
    <property type="entry name" value="PENTRAXIN-RELATED PROTEIN PTX3"/>
    <property type="match status" value="1"/>
</dbReference>
<keyword evidence="6" id="KW-1185">Reference proteome</keyword>
<protein>
    <submittedName>
        <fullName evidence="5">LamG domain-containing protein</fullName>
    </submittedName>
</protein>
<reference evidence="6" key="1">
    <citation type="journal article" date="2019" name="Int. J. Syst. Evol. Microbiol.">
        <title>The Global Catalogue of Microorganisms (GCM) 10K type strain sequencing project: providing services to taxonomists for standard genome sequencing and annotation.</title>
        <authorList>
            <consortium name="The Broad Institute Genomics Platform"/>
            <consortium name="The Broad Institute Genome Sequencing Center for Infectious Disease"/>
            <person name="Wu L."/>
            <person name="Ma J."/>
        </authorList>
    </citation>
    <scope>NUCLEOTIDE SEQUENCE [LARGE SCALE GENOMIC DNA]</scope>
    <source>
        <strain evidence="6">JCM 17440</strain>
    </source>
</reference>
<evidence type="ECO:0000313" key="5">
    <source>
        <dbReference type="EMBL" id="GAA4240795.1"/>
    </source>
</evidence>
<dbReference type="SUPFAM" id="SSF49899">
    <property type="entry name" value="Concanavalin A-like lectins/glucanases"/>
    <property type="match status" value="2"/>
</dbReference>
<dbReference type="Pfam" id="PF13385">
    <property type="entry name" value="Laminin_G_3"/>
    <property type="match status" value="2"/>
</dbReference>
<feature type="domain" description="LamG-like jellyroll fold" evidence="4">
    <location>
        <begin position="792"/>
        <end position="933"/>
    </location>
</feature>
<organism evidence="5 6">
    <name type="scientific">Actinomadura meridiana</name>
    <dbReference type="NCBI Taxonomy" id="559626"/>
    <lineage>
        <taxon>Bacteria</taxon>
        <taxon>Bacillati</taxon>
        <taxon>Actinomycetota</taxon>
        <taxon>Actinomycetes</taxon>
        <taxon>Streptosporangiales</taxon>
        <taxon>Thermomonosporaceae</taxon>
        <taxon>Actinomadura</taxon>
    </lineage>
</organism>
<keyword evidence="1" id="KW-0732">Signal</keyword>
<evidence type="ECO:0000256" key="3">
    <source>
        <dbReference type="SAM" id="MobiDB-lite"/>
    </source>
</evidence>
<dbReference type="Gene3D" id="2.60.120.200">
    <property type="match status" value="2"/>
</dbReference>
<dbReference type="Proteomes" id="UP001501710">
    <property type="component" value="Unassembled WGS sequence"/>
</dbReference>
<evidence type="ECO:0000313" key="6">
    <source>
        <dbReference type="Proteomes" id="UP001501710"/>
    </source>
</evidence>
<dbReference type="PANTHER" id="PTHR46943">
    <property type="entry name" value="PENTRAXIN-RELATED PROTEIN PTX3"/>
    <property type="match status" value="1"/>
</dbReference>
<accession>A0ABP8CN02</accession>
<proteinExistence type="predicted"/>
<feature type="domain" description="LamG-like jellyroll fold" evidence="4">
    <location>
        <begin position="1009"/>
        <end position="1162"/>
    </location>
</feature>
<evidence type="ECO:0000259" key="4">
    <source>
        <dbReference type="SMART" id="SM00560"/>
    </source>
</evidence>
<keyword evidence="2" id="KW-1015">Disulfide bond</keyword>
<dbReference type="InterPro" id="IPR006558">
    <property type="entry name" value="LamG-like"/>
</dbReference>
<feature type="compositionally biased region" description="Low complexity" evidence="3">
    <location>
        <begin position="254"/>
        <end position="268"/>
    </location>
</feature>
<dbReference type="SMART" id="SM00560">
    <property type="entry name" value="LamGL"/>
    <property type="match status" value="2"/>
</dbReference>
<feature type="region of interest" description="Disordered" evidence="3">
    <location>
        <begin position="253"/>
        <end position="273"/>
    </location>
</feature>
<gene>
    <name evidence="5" type="ORF">GCM10022254_66920</name>
</gene>
<comment type="caution">
    <text evidence="5">The sequence shown here is derived from an EMBL/GenBank/DDBJ whole genome shotgun (WGS) entry which is preliminary data.</text>
</comment>
<sequence length="1179" mass="126530">MGRVVRRFASVLTSLYWRRPAWWARVLTLALTAGLLQVPFAVAQSETAAHADVPKGAGSEKKAFAAARRTGEPVEILSQRGESRTVRALPNGRIEVEQHVQPIHARHNGTWADIDTTLRRSDGMIVPTATTVDLSFSPGGNGPMAQMTRSGRKLALSWPQALPAPTLDGDTAVYNGVAGPDVDLRLRALADGFSHVLVIKTAQAAKDPRVAKLALGLSTSGLSLSQDKATGLLTAASSSGAGVFEAPPPLMWDSSQAQSAQAPNAKAAGEAEAKKAVEEPPMGAKTAPIAMTVGDGTLTLTPDQRMLTASDTTFPVYIDPMYRTLKASSWGMVSSGWPTQTYYEFAGKSTEGVGRCEVAKDANCVKNQTKRLFYRMPLPPIKGRYVQKVEFIAYETSAYDCHNPASIELWRTSALKSSATWNNTGDEWGAQLTYRNVAYCSKTPVEFTGSLVRAHVQDAINKGHSTITFGLKADNESSMSGWKRFSEDAYLKVQYNNPPLQPDTDTMYANPGTKCLPSGQAKTVNDLSTLNAYLKDPDDEDKNKVQGQFTLHWANNPDGSDWGEKWTSALTPAKTTGSKFSVTVPSTIPQGTKIGWGVRAWDGEQYSAWSYNGAQTGCYFFYDPAVPGNPAITSVDYPADDGWHGGVGEAGTFTISDSEGVADRYVITLNNEPVTTLHTTAGAPQPAQIAPTRSGPNILTVQALAPSNQNGPVVSYEFNANTGSEPVAWFKLDEPAGATTLQAVTREGEPAVSASAQGGLTTGTVGQVGQAVQLDGTTGHASTSIPLIDTSKSFAVSAWVRLDNPDGRTRTLLSQDGENRSGFFLKYEPATQKWALSMVGPENSGTDSYQAYSQQQAKLNSWTHLVGVYDQITRRLRVYVNGEPGPLGQEVPAAWNATGGFQIGRSKWFGQQADHWPGQIDDVRVYDRIIGDREAEEMVTQHPVLKARWGLNQDSGADPFPVGAPGLVLHNGAVIDPTAGFKSVSAGGLLLGAEKAFAETATPPVWTDDSFTVAGWVRNVGRPQQAATIFSQPGANANAFVLRYMPGEDPTEQGVWQAVIQNSDSSSSEPRVASNPYFVVGDWVHLTVVYDALRDRVSLYVNGRLDQTAGGISQEDQAIAFKAEGNGGLQVGRNKLGAADGTEFWPDAVDDVWVYQGALTQQQVANLANDTEIPPQTDP</sequence>
<name>A0ABP8CN02_9ACTN</name>